<dbReference type="Proteomes" id="UP000678513">
    <property type="component" value="Chromosome"/>
</dbReference>
<evidence type="ECO:0000256" key="1">
    <source>
        <dbReference type="SAM" id="Phobius"/>
    </source>
</evidence>
<keyword evidence="3" id="KW-1185">Reference proteome</keyword>
<sequence length="100" mass="11288">MEKNNGTVVRLGCWLGLTGSYTPRPGETRPLWYKIPKRKYLAISIPLYSAALVLFFVLLYTGVYWSHAALVSALFFAVVMLAAERSTIKYQEENPGSEKK</sequence>
<reference evidence="2 3" key="1">
    <citation type="submission" date="2021-03" db="EMBL/GenBank/DDBJ databases">
        <title>Human Oral Microbial Genomes.</title>
        <authorList>
            <person name="Johnston C.D."/>
            <person name="Chen T."/>
            <person name="Dewhirst F.E."/>
        </authorList>
    </citation>
    <scope>NUCLEOTIDE SEQUENCE [LARGE SCALE GENOMIC DNA]</scope>
    <source>
        <strain evidence="2 3">DSMZ 100122</strain>
    </source>
</reference>
<feature type="transmembrane region" description="Helical" evidence="1">
    <location>
        <begin position="64"/>
        <end position="83"/>
    </location>
</feature>
<keyword evidence="1" id="KW-1133">Transmembrane helix</keyword>
<dbReference type="RefSeq" id="WP_212321991.1">
    <property type="nucleotide sequence ID" value="NZ_AP024463.1"/>
</dbReference>
<gene>
    <name evidence="2" type="ORF">J5A65_11165</name>
</gene>
<evidence type="ECO:0000313" key="2">
    <source>
        <dbReference type="EMBL" id="QUC07485.1"/>
    </source>
</evidence>
<name>A0ABX7Y3P9_9ACTN</name>
<keyword evidence="1" id="KW-0472">Membrane</keyword>
<accession>A0ABX7Y3P9</accession>
<keyword evidence="1" id="KW-0812">Transmembrane</keyword>
<dbReference type="EMBL" id="CP072384">
    <property type="protein sequence ID" value="QUC07485.1"/>
    <property type="molecule type" value="Genomic_DNA"/>
</dbReference>
<evidence type="ECO:0000313" key="3">
    <source>
        <dbReference type="Proteomes" id="UP000678513"/>
    </source>
</evidence>
<protein>
    <submittedName>
        <fullName evidence="2">Uncharacterized protein</fullName>
    </submittedName>
</protein>
<organism evidence="2 3">
    <name type="scientific">Arachnia rubra</name>
    <dbReference type="NCBI Taxonomy" id="1547448"/>
    <lineage>
        <taxon>Bacteria</taxon>
        <taxon>Bacillati</taxon>
        <taxon>Actinomycetota</taxon>
        <taxon>Actinomycetes</taxon>
        <taxon>Propionibacteriales</taxon>
        <taxon>Propionibacteriaceae</taxon>
        <taxon>Arachnia</taxon>
    </lineage>
</organism>
<feature type="transmembrane region" description="Helical" evidence="1">
    <location>
        <begin position="40"/>
        <end position="58"/>
    </location>
</feature>
<proteinExistence type="predicted"/>